<accession>A0A399E8G5</accession>
<dbReference type="AlphaFoldDB" id="A0A399E8G5"/>
<evidence type="ECO:0000313" key="1">
    <source>
        <dbReference type="EMBL" id="RIH79793.1"/>
    </source>
</evidence>
<proteinExistence type="predicted"/>
<protein>
    <submittedName>
        <fullName evidence="1">Uncharacterized protein</fullName>
    </submittedName>
</protein>
<gene>
    <name evidence="1" type="ORF">Mcate_00231</name>
</gene>
<name>A0A399E8G5_9DEIN</name>
<dbReference type="Proteomes" id="UP000266089">
    <property type="component" value="Unassembled WGS sequence"/>
</dbReference>
<evidence type="ECO:0000313" key="2">
    <source>
        <dbReference type="Proteomes" id="UP000266089"/>
    </source>
</evidence>
<organism evidence="1 2">
    <name type="scientific">Meiothermus taiwanensis</name>
    <dbReference type="NCBI Taxonomy" id="172827"/>
    <lineage>
        <taxon>Bacteria</taxon>
        <taxon>Thermotogati</taxon>
        <taxon>Deinococcota</taxon>
        <taxon>Deinococci</taxon>
        <taxon>Thermales</taxon>
        <taxon>Thermaceae</taxon>
        <taxon>Meiothermus</taxon>
    </lineage>
</organism>
<comment type="caution">
    <text evidence="1">The sequence shown here is derived from an EMBL/GenBank/DDBJ whole genome shotgun (WGS) entry which is preliminary data.</text>
</comment>
<reference evidence="1 2" key="1">
    <citation type="submission" date="2018-08" db="EMBL/GenBank/DDBJ databases">
        <title>Meiothermus cateniformans JCM 15151 genome sequencing project.</title>
        <authorList>
            <person name="Da Costa M.S."/>
            <person name="Albuquerque L."/>
            <person name="Raposo P."/>
            <person name="Froufe H.J.C."/>
            <person name="Barroso C.S."/>
            <person name="Egas C."/>
        </authorList>
    </citation>
    <scope>NUCLEOTIDE SEQUENCE [LARGE SCALE GENOMIC DNA]</scope>
    <source>
        <strain evidence="1 2">JCM 15151</strain>
    </source>
</reference>
<dbReference type="EMBL" id="QWKX01000003">
    <property type="protein sequence ID" value="RIH79793.1"/>
    <property type="molecule type" value="Genomic_DNA"/>
</dbReference>
<sequence>MVAGTRIHRCPVLDCLSLGIPLLSLELPFALYTPLQRPGRAALIKALDSKRWSSKAKTSRGHLFES</sequence>